<dbReference type="Gene3D" id="2.60.120.1440">
    <property type="match status" value="1"/>
</dbReference>
<protein>
    <submittedName>
        <fullName evidence="4">FecR domain-containing protein</fullName>
    </submittedName>
</protein>
<evidence type="ECO:0000259" key="2">
    <source>
        <dbReference type="Pfam" id="PF04773"/>
    </source>
</evidence>
<feature type="transmembrane region" description="Helical" evidence="1">
    <location>
        <begin position="68"/>
        <end position="88"/>
    </location>
</feature>
<evidence type="ECO:0000313" key="5">
    <source>
        <dbReference type="Proteomes" id="UP001549749"/>
    </source>
</evidence>
<dbReference type="Gene3D" id="3.55.50.30">
    <property type="match status" value="1"/>
</dbReference>
<organism evidence="4 5">
    <name type="scientific">Chitinophaga defluvii</name>
    <dbReference type="NCBI Taxonomy" id="3163343"/>
    <lineage>
        <taxon>Bacteria</taxon>
        <taxon>Pseudomonadati</taxon>
        <taxon>Bacteroidota</taxon>
        <taxon>Chitinophagia</taxon>
        <taxon>Chitinophagales</taxon>
        <taxon>Chitinophagaceae</taxon>
        <taxon>Chitinophaga</taxon>
    </lineage>
</organism>
<dbReference type="Pfam" id="PF16344">
    <property type="entry name" value="FecR_C"/>
    <property type="match status" value="1"/>
</dbReference>
<dbReference type="RefSeq" id="WP_354663246.1">
    <property type="nucleotide sequence ID" value="NZ_JBEXAC010000002.1"/>
</dbReference>
<reference evidence="4 5" key="1">
    <citation type="submission" date="2024-06" db="EMBL/GenBank/DDBJ databases">
        <title>Chitinophaga defluvii sp. nov., isolated from municipal sewage.</title>
        <authorList>
            <person name="Zhang L."/>
        </authorList>
    </citation>
    <scope>NUCLEOTIDE SEQUENCE [LARGE SCALE GENOMIC DNA]</scope>
    <source>
        <strain evidence="4 5">H8</strain>
    </source>
</reference>
<gene>
    <name evidence="4" type="ORF">ABR189_25135</name>
</gene>
<dbReference type="PIRSF" id="PIRSF018266">
    <property type="entry name" value="FecR"/>
    <property type="match status" value="1"/>
</dbReference>
<accession>A0ABV2TCC8</accession>
<dbReference type="Pfam" id="PF04773">
    <property type="entry name" value="FecR"/>
    <property type="match status" value="1"/>
</dbReference>
<dbReference type="PANTHER" id="PTHR30273">
    <property type="entry name" value="PERIPLASMIC SIGNAL SENSOR AND SIGMA FACTOR ACTIVATOR FECR-RELATED"/>
    <property type="match status" value="1"/>
</dbReference>
<comment type="caution">
    <text evidence="4">The sequence shown here is derived from an EMBL/GenBank/DDBJ whole genome shotgun (WGS) entry which is preliminary data.</text>
</comment>
<sequence length="368" mass="41564">MTTQELKDLLERFEQGTCSEEEKQRVQRWYLEDAEEVDYSTLADFPEASQRIMNRLSRKRSGYSIKTWAIAAAVLALLSVSSAAYYYLLIRRPMQMNESAQILPGGNKAILTLSNGTAIRLDDLVAGSMRQEGEMTIEKTQDGTIRYSRKSGAANELTNALNTITTPRGGQYQVVLPDGTKVWLNAATKLTYPVSFTGRGTREVVLGGEAYFEVAKDKMHPFIVKSTDQIITVTGTHFHVSCYLNEPQITTLAEGSVQVFQPGTKKTQKLKPGQQTILSKDGIRVNEVNPEDFIAWKDGSFVFDQTPIRQVLQQISRWYDVDVDYSNLPDEYFDGDFPRSVKLPELLQKIQETSNIKIVIEGRRIRIK</sequence>
<keyword evidence="5" id="KW-1185">Reference proteome</keyword>
<dbReference type="InterPro" id="IPR012373">
    <property type="entry name" value="Ferrdict_sens_TM"/>
</dbReference>
<keyword evidence="1" id="KW-0472">Membrane</keyword>
<dbReference type="InterPro" id="IPR032508">
    <property type="entry name" value="FecR_C"/>
</dbReference>
<proteinExistence type="predicted"/>
<evidence type="ECO:0000256" key="1">
    <source>
        <dbReference type="SAM" id="Phobius"/>
    </source>
</evidence>
<feature type="domain" description="FecR protein" evidence="2">
    <location>
        <begin position="163"/>
        <end position="257"/>
    </location>
</feature>
<dbReference type="Proteomes" id="UP001549749">
    <property type="component" value="Unassembled WGS sequence"/>
</dbReference>
<dbReference type="PANTHER" id="PTHR30273:SF2">
    <property type="entry name" value="PROTEIN FECR"/>
    <property type="match status" value="1"/>
</dbReference>
<dbReference type="EMBL" id="JBEXAC010000002">
    <property type="protein sequence ID" value="MET7000693.1"/>
    <property type="molecule type" value="Genomic_DNA"/>
</dbReference>
<feature type="domain" description="Protein FecR C-terminal" evidence="3">
    <location>
        <begin position="301"/>
        <end position="367"/>
    </location>
</feature>
<evidence type="ECO:0000259" key="3">
    <source>
        <dbReference type="Pfam" id="PF16344"/>
    </source>
</evidence>
<dbReference type="InterPro" id="IPR006860">
    <property type="entry name" value="FecR"/>
</dbReference>
<keyword evidence="1" id="KW-1133">Transmembrane helix</keyword>
<keyword evidence="1" id="KW-0812">Transmembrane</keyword>
<name>A0ABV2TCC8_9BACT</name>
<evidence type="ECO:0000313" key="4">
    <source>
        <dbReference type="EMBL" id="MET7000693.1"/>
    </source>
</evidence>